<feature type="non-terminal residue" evidence="1">
    <location>
        <position position="350"/>
    </location>
</feature>
<organism evidence="1 2">
    <name type="scientific">Collybia nuda</name>
    <dbReference type="NCBI Taxonomy" id="64659"/>
    <lineage>
        <taxon>Eukaryota</taxon>
        <taxon>Fungi</taxon>
        <taxon>Dikarya</taxon>
        <taxon>Basidiomycota</taxon>
        <taxon>Agaricomycotina</taxon>
        <taxon>Agaricomycetes</taxon>
        <taxon>Agaricomycetidae</taxon>
        <taxon>Agaricales</taxon>
        <taxon>Tricholomatineae</taxon>
        <taxon>Clitocybaceae</taxon>
        <taxon>Collybia</taxon>
    </lineage>
</organism>
<dbReference type="SUPFAM" id="SSF56112">
    <property type="entry name" value="Protein kinase-like (PK-like)"/>
    <property type="match status" value="1"/>
</dbReference>
<dbReference type="InterPro" id="IPR059179">
    <property type="entry name" value="MLKL-like_MCAfunc"/>
</dbReference>
<name>A0A9P5YFC2_9AGAR</name>
<dbReference type="InterPro" id="IPR036537">
    <property type="entry name" value="Adaptor_Cbl_N_dom_sf"/>
</dbReference>
<protein>
    <submittedName>
        <fullName evidence="1">Uncharacterized protein</fullName>
    </submittedName>
</protein>
<dbReference type="InterPro" id="IPR011009">
    <property type="entry name" value="Kinase-like_dom_sf"/>
</dbReference>
<dbReference type="EMBL" id="MU150231">
    <property type="protein sequence ID" value="KAF9468933.1"/>
    <property type="molecule type" value="Genomic_DNA"/>
</dbReference>
<dbReference type="OrthoDB" id="4062651at2759"/>
<dbReference type="GO" id="GO:0007166">
    <property type="term" value="P:cell surface receptor signaling pathway"/>
    <property type="evidence" value="ECO:0007669"/>
    <property type="project" value="InterPro"/>
</dbReference>
<dbReference type="CDD" id="cd21037">
    <property type="entry name" value="MLKL_NTD"/>
    <property type="match status" value="1"/>
</dbReference>
<gene>
    <name evidence="1" type="ORF">BDZ94DRAFT_1244961</name>
</gene>
<sequence length="350" mass="40027">MGPATQLTISLGKTAAQIMAEFSPIPGLYPAVELLVSIMDLCENVTHNRNAARHLRDRCHSFVISLRDGYNGNLQGNMAEIVNNAVRCLLDIQTRMDGWVHIGKLSGFTRQKEISTEIEHCLAEIDDCLIKFQLSTQMELSAWAENFAISTKRDHMDLMDYLSEMKNTQTITSGALNQKLDVNIDMTRQLMQMMQTLLAENKQTAQRQHTGISTNLWKLQKISGELMPDLHLKSGEVKRIGDQPIKWTNAMDIYEGLYLGNERVYIKSLRVVDANEDSLRRFKREVKIWAEIWKLDRGKHILPFYGFSQDEGPYPYMISPWQKNGNVLDYVRAHDASVNYNRMIKSIADG</sequence>
<evidence type="ECO:0000313" key="2">
    <source>
        <dbReference type="Proteomes" id="UP000807353"/>
    </source>
</evidence>
<reference evidence="1" key="1">
    <citation type="submission" date="2020-11" db="EMBL/GenBank/DDBJ databases">
        <authorList>
            <consortium name="DOE Joint Genome Institute"/>
            <person name="Ahrendt S."/>
            <person name="Riley R."/>
            <person name="Andreopoulos W."/>
            <person name="Labutti K."/>
            <person name="Pangilinan J."/>
            <person name="Ruiz-Duenas F.J."/>
            <person name="Barrasa J.M."/>
            <person name="Sanchez-Garcia M."/>
            <person name="Camarero S."/>
            <person name="Miyauchi S."/>
            <person name="Serrano A."/>
            <person name="Linde D."/>
            <person name="Babiker R."/>
            <person name="Drula E."/>
            <person name="Ayuso-Fernandez I."/>
            <person name="Pacheco R."/>
            <person name="Padilla G."/>
            <person name="Ferreira P."/>
            <person name="Barriuso J."/>
            <person name="Kellner H."/>
            <person name="Castanera R."/>
            <person name="Alfaro M."/>
            <person name="Ramirez L."/>
            <person name="Pisabarro A.G."/>
            <person name="Kuo A."/>
            <person name="Tritt A."/>
            <person name="Lipzen A."/>
            <person name="He G."/>
            <person name="Yan M."/>
            <person name="Ng V."/>
            <person name="Cullen D."/>
            <person name="Martin F."/>
            <person name="Rosso M.-N."/>
            <person name="Henrissat B."/>
            <person name="Hibbett D."/>
            <person name="Martinez A.T."/>
            <person name="Grigoriev I.V."/>
        </authorList>
    </citation>
    <scope>NUCLEOTIDE SEQUENCE</scope>
    <source>
        <strain evidence="1">CBS 247.69</strain>
    </source>
</reference>
<proteinExistence type="predicted"/>
<dbReference type="Gene3D" id="1.20.930.20">
    <property type="entry name" value="Adaptor protein Cbl, N-terminal domain"/>
    <property type="match status" value="1"/>
</dbReference>
<accession>A0A9P5YFC2</accession>
<comment type="caution">
    <text evidence="1">The sequence shown here is derived from an EMBL/GenBank/DDBJ whole genome shotgun (WGS) entry which is preliminary data.</text>
</comment>
<dbReference type="Gene3D" id="1.10.510.10">
    <property type="entry name" value="Transferase(Phosphotransferase) domain 1"/>
    <property type="match status" value="1"/>
</dbReference>
<keyword evidence="2" id="KW-1185">Reference proteome</keyword>
<evidence type="ECO:0000313" key="1">
    <source>
        <dbReference type="EMBL" id="KAF9468933.1"/>
    </source>
</evidence>
<dbReference type="AlphaFoldDB" id="A0A9P5YFC2"/>
<dbReference type="Proteomes" id="UP000807353">
    <property type="component" value="Unassembled WGS sequence"/>
</dbReference>